<evidence type="ECO:0000259" key="2">
    <source>
        <dbReference type="PROSITE" id="PS50089"/>
    </source>
</evidence>
<gene>
    <name evidence="3" type="ORF">LAESUDRAFT_653118</name>
</gene>
<dbReference type="Pfam" id="PF17123">
    <property type="entry name" value="zf-RING_11"/>
    <property type="match status" value="1"/>
</dbReference>
<keyword evidence="4" id="KW-1185">Reference proteome</keyword>
<dbReference type="PANTHER" id="PTHR46171:SF3">
    <property type="entry name" value="GH10160P"/>
    <property type="match status" value="1"/>
</dbReference>
<dbReference type="Proteomes" id="UP000076871">
    <property type="component" value="Unassembled WGS sequence"/>
</dbReference>
<reference evidence="3 4" key="1">
    <citation type="journal article" date="2016" name="Mol. Biol. Evol.">
        <title>Comparative Genomics of Early-Diverging Mushroom-Forming Fungi Provides Insights into the Origins of Lignocellulose Decay Capabilities.</title>
        <authorList>
            <person name="Nagy L.G."/>
            <person name="Riley R."/>
            <person name="Tritt A."/>
            <person name="Adam C."/>
            <person name="Daum C."/>
            <person name="Floudas D."/>
            <person name="Sun H."/>
            <person name="Yadav J.S."/>
            <person name="Pangilinan J."/>
            <person name="Larsson K.H."/>
            <person name="Matsuura K."/>
            <person name="Barry K."/>
            <person name="Labutti K."/>
            <person name="Kuo R."/>
            <person name="Ohm R.A."/>
            <person name="Bhattacharya S.S."/>
            <person name="Shirouzu T."/>
            <person name="Yoshinaga Y."/>
            <person name="Martin F.M."/>
            <person name="Grigoriev I.V."/>
            <person name="Hibbett D.S."/>
        </authorList>
    </citation>
    <scope>NUCLEOTIDE SEQUENCE [LARGE SCALE GENOMIC DNA]</scope>
    <source>
        <strain evidence="3 4">93-53</strain>
    </source>
</reference>
<dbReference type="InterPro" id="IPR001841">
    <property type="entry name" value="Znf_RING"/>
</dbReference>
<dbReference type="PANTHER" id="PTHR46171">
    <property type="entry name" value="GH10160P"/>
    <property type="match status" value="1"/>
</dbReference>
<dbReference type="SMART" id="SM00184">
    <property type="entry name" value="RING"/>
    <property type="match status" value="1"/>
</dbReference>
<evidence type="ECO:0000313" key="4">
    <source>
        <dbReference type="Proteomes" id="UP000076871"/>
    </source>
</evidence>
<dbReference type="RefSeq" id="XP_040764354.1">
    <property type="nucleotide sequence ID" value="XM_040904394.1"/>
</dbReference>
<evidence type="ECO:0000256" key="1">
    <source>
        <dbReference type="PROSITE-ProRule" id="PRU00175"/>
    </source>
</evidence>
<protein>
    <recommendedName>
        <fullName evidence="2">RING-type domain-containing protein</fullName>
    </recommendedName>
</protein>
<feature type="domain" description="RING-type" evidence="2">
    <location>
        <begin position="54"/>
        <end position="96"/>
    </location>
</feature>
<dbReference type="GO" id="GO:0016567">
    <property type="term" value="P:protein ubiquitination"/>
    <property type="evidence" value="ECO:0007669"/>
    <property type="project" value="TreeGrafter"/>
</dbReference>
<dbReference type="InterPro" id="IPR013083">
    <property type="entry name" value="Znf_RING/FYVE/PHD"/>
</dbReference>
<accession>A0A165EAS7</accession>
<dbReference type="PROSITE" id="PS50089">
    <property type="entry name" value="ZF_RING_2"/>
    <property type="match status" value="1"/>
</dbReference>
<dbReference type="Gene3D" id="3.30.40.10">
    <property type="entry name" value="Zinc/RING finger domain, C3HC4 (zinc finger)"/>
    <property type="match status" value="1"/>
</dbReference>
<dbReference type="GeneID" id="63821424"/>
<name>A0A165EAS7_9APHY</name>
<dbReference type="GO" id="GO:0061630">
    <property type="term" value="F:ubiquitin protein ligase activity"/>
    <property type="evidence" value="ECO:0007669"/>
    <property type="project" value="TreeGrafter"/>
</dbReference>
<sequence>QRDGDLDTSYEGLLRLSTIVGEARPRGTSAQIVSSLPSGVYRDWAIPGESEERCPICLDDYQQEDPVLKVTDCSHWFHKACLEVRECAQISSDRMCY</sequence>
<dbReference type="SUPFAM" id="SSF57850">
    <property type="entry name" value="RING/U-box"/>
    <property type="match status" value="1"/>
</dbReference>
<evidence type="ECO:0000313" key="3">
    <source>
        <dbReference type="EMBL" id="KZT06614.1"/>
    </source>
</evidence>
<dbReference type="AlphaFoldDB" id="A0A165EAS7"/>
<dbReference type="OrthoDB" id="8062037at2759"/>
<dbReference type="STRING" id="1314785.A0A165EAS7"/>
<dbReference type="InParanoid" id="A0A165EAS7"/>
<feature type="non-terminal residue" evidence="3">
    <location>
        <position position="1"/>
    </location>
</feature>
<organism evidence="3 4">
    <name type="scientific">Laetiporus sulphureus 93-53</name>
    <dbReference type="NCBI Taxonomy" id="1314785"/>
    <lineage>
        <taxon>Eukaryota</taxon>
        <taxon>Fungi</taxon>
        <taxon>Dikarya</taxon>
        <taxon>Basidiomycota</taxon>
        <taxon>Agaricomycotina</taxon>
        <taxon>Agaricomycetes</taxon>
        <taxon>Polyporales</taxon>
        <taxon>Laetiporus</taxon>
    </lineage>
</organism>
<keyword evidence="1" id="KW-0863">Zinc-finger</keyword>
<proteinExistence type="predicted"/>
<keyword evidence="1" id="KW-0862">Zinc</keyword>
<keyword evidence="1" id="KW-0479">Metal-binding</keyword>
<dbReference type="GO" id="GO:0008270">
    <property type="term" value="F:zinc ion binding"/>
    <property type="evidence" value="ECO:0007669"/>
    <property type="project" value="UniProtKB-KW"/>
</dbReference>
<dbReference type="EMBL" id="KV427623">
    <property type="protein sequence ID" value="KZT06614.1"/>
    <property type="molecule type" value="Genomic_DNA"/>
</dbReference>